<dbReference type="AlphaFoldDB" id="A0A4S8QUI0"/>
<dbReference type="GO" id="GO:0048312">
    <property type="term" value="P:intracellular distribution of mitochondria"/>
    <property type="evidence" value="ECO:0007669"/>
    <property type="project" value="TreeGrafter"/>
</dbReference>
<dbReference type="InterPro" id="IPR027417">
    <property type="entry name" value="P-loop_NTPase"/>
</dbReference>
<dbReference type="Gene3D" id="3.40.50.300">
    <property type="entry name" value="P-loop containing nucleotide triphosphate hydrolases"/>
    <property type="match status" value="1"/>
</dbReference>
<dbReference type="Proteomes" id="UP000308671">
    <property type="component" value="Unassembled WGS sequence"/>
</dbReference>
<dbReference type="GO" id="GO:0006897">
    <property type="term" value="P:endocytosis"/>
    <property type="evidence" value="ECO:0007669"/>
    <property type="project" value="TreeGrafter"/>
</dbReference>
<gene>
    <name evidence="2" type="ORF">BGAL_0224g00200</name>
</gene>
<dbReference type="GO" id="GO:0005874">
    <property type="term" value="C:microtubule"/>
    <property type="evidence" value="ECO:0007669"/>
    <property type="project" value="TreeGrafter"/>
</dbReference>
<proteinExistence type="predicted"/>
<dbReference type="InterPro" id="IPR001401">
    <property type="entry name" value="Dynamin_GTPase"/>
</dbReference>
<dbReference type="PANTHER" id="PTHR11566">
    <property type="entry name" value="DYNAMIN"/>
    <property type="match status" value="1"/>
</dbReference>
<evidence type="ECO:0000313" key="2">
    <source>
        <dbReference type="EMBL" id="THV48858.1"/>
    </source>
</evidence>
<dbReference type="GO" id="GO:0008017">
    <property type="term" value="F:microtubule binding"/>
    <property type="evidence" value="ECO:0007669"/>
    <property type="project" value="TreeGrafter"/>
</dbReference>
<dbReference type="PANTHER" id="PTHR11566:SF215">
    <property type="entry name" value="DYNAMIN GTPASE"/>
    <property type="match status" value="1"/>
</dbReference>
<evidence type="ECO:0000313" key="3">
    <source>
        <dbReference type="Proteomes" id="UP000308671"/>
    </source>
</evidence>
<organism evidence="2 3">
    <name type="scientific">Botrytis galanthina</name>
    <dbReference type="NCBI Taxonomy" id="278940"/>
    <lineage>
        <taxon>Eukaryota</taxon>
        <taxon>Fungi</taxon>
        <taxon>Dikarya</taxon>
        <taxon>Ascomycota</taxon>
        <taxon>Pezizomycotina</taxon>
        <taxon>Leotiomycetes</taxon>
        <taxon>Helotiales</taxon>
        <taxon>Sclerotiniaceae</taxon>
        <taxon>Botrytis</taxon>
    </lineage>
</organism>
<reference evidence="2 3" key="1">
    <citation type="submission" date="2017-12" db="EMBL/GenBank/DDBJ databases">
        <title>Comparative genomics of Botrytis spp.</title>
        <authorList>
            <person name="Valero-Jimenez C.A."/>
            <person name="Tapia P."/>
            <person name="Veloso J."/>
            <person name="Silva-Moreno E."/>
            <person name="Staats M."/>
            <person name="Valdes J.H."/>
            <person name="Van Kan J.A.L."/>
        </authorList>
    </citation>
    <scope>NUCLEOTIDE SEQUENCE [LARGE SCALE GENOMIC DNA]</scope>
    <source>
        <strain evidence="2 3">MUCL435</strain>
    </source>
</reference>
<sequence>MANKPTGMPAPRKLRIETITEEAPSHDGTPTITSYRRQLEPYPRPLYAHRVYDTTPDAAIPGRAAELAKIIHEKTLDYRGGYGRDEPDRIEVVALPMPKDATAEQRVKKCKAHHLAEVVTREKEWHLSRTFVDDGYQRAIVIIDQLREEWREAFDRPFEMFGVLPSKSHLDWRWESNRLPYMNSPDWETNPYGTYLMAEWDLEITAELQRMLEEDGDSIPEEKVSPHALVHMDKDLRELRGGIEQYYIEYAGQGLIEEELSLRASGGDWEHVKPMNARVRWNPRQSGTWRSCQRRRSRRVDSRGGSTAAAAAATRYSDAVSLCRPEICLAVSRDGRIPSEELSGSDAIFFFKAAAAIAGWLRITIAHVTRVGEINLEVFAIQIIGAVSAGTISQRSVVRRRVERCILTVIPCDVDIATQEILKLANMADPSGVRTMGVLTKPDLATEKAIKDTIIDLVNEKPSTLKLEYYIVKNRTADDNNISTIAERLDAEKAFFMHLLGRPLLIAVQEISKVRSEIEQHLLDCRQNLETMGPSRTDQSSQRLYLAKLTSKFQDIAQAALNGYYTGDKIFKRYPNFQLITKIIKLSEDFSDVFWRHGHKQHFGDNWDNEGESFFGRKMGEFGGTILAIVFEEQTEKWVPLVLSHTSRVIEIVHEYIFQLIAKLCPEEQVRDQLWNALLVDKLREGYRKAMNHAHFLLDIERGGRPITFNHYFNTNLQKGRSEHISDSFNVIKISSKGNQYTVNKDNRRQVCEDILDTLASYYKVSRKRFVDFFCQQVVHHFLLEGSDSPLKVLGPELVIGLDPEQLEQIAGEDIESRQKRQGLERKIESYEAALKVLRA</sequence>
<keyword evidence="3" id="KW-1185">Reference proteome</keyword>
<dbReference type="SUPFAM" id="SSF52540">
    <property type="entry name" value="P-loop containing nucleoside triphosphate hydrolases"/>
    <property type="match status" value="1"/>
</dbReference>
<dbReference type="EMBL" id="PQXL01000224">
    <property type="protein sequence ID" value="THV48858.1"/>
    <property type="molecule type" value="Genomic_DNA"/>
</dbReference>
<dbReference type="GO" id="GO:0016020">
    <property type="term" value="C:membrane"/>
    <property type="evidence" value="ECO:0007669"/>
    <property type="project" value="TreeGrafter"/>
</dbReference>
<dbReference type="GO" id="GO:0003924">
    <property type="term" value="F:GTPase activity"/>
    <property type="evidence" value="ECO:0007669"/>
    <property type="project" value="InterPro"/>
</dbReference>
<dbReference type="PROSITE" id="PS51388">
    <property type="entry name" value="GED"/>
    <property type="match status" value="1"/>
</dbReference>
<name>A0A4S8QUI0_9HELO</name>
<dbReference type="GO" id="GO:0016559">
    <property type="term" value="P:peroxisome fission"/>
    <property type="evidence" value="ECO:0007669"/>
    <property type="project" value="TreeGrafter"/>
</dbReference>
<comment type="caution">
    <text evidence="2">The sequence shown here is derived from an EMBL/GenBank/DDBJ whole genome shotgun (WGS) entry which is preliminary data.</text>
</comment>
<protein>
    <recommendedName>
        <fullName evidence="1">GED domain-containing protein</fullName>
    </recommendedName>
</protein>
<dbReference type="SMART" id="SM00053">
    <property type="entry name" value="DYNc"/>
    <property type="match status" value="1"/>
</dbReference>
<dbReference type="GO" id="GO:0000266">
    <property type="term" value="P:mitochondrial fission"/>
    <property type="evidence" value="ECO:0007669"/>
    <property type="project" value="TreeGrafter"/>
</dbReference>
<accession>A0A4S8QUI0</accession>
<dbReference type="Gene3D" id="1.20.120.1240">
    <property type="entry name" value="Dynamin, middle domain"/>
    <property type="match status" value="1"/>
</dbReference>
<dbReference type="InterPro" id="IPR022812">
    <property type="entry name" value="Dynamin"/>
</dbReference>
<feature type="domain" description="GED" evidence="1">
    <location>
        <begin position="752"/>
        <end position="840"/>
    </location>
</feature>
<dbReference type="OrthoDB" id="5190067at2759"/>
<dbReference type="GO" id="GO:0005739">
    <property type="term" value="C:mitochondrion"/>
    <property type="evidence" value="ECO:0007669"/>
    <property type="project" value="TreeGrafter"/>
</dbReference>
<evidence type="ECO:0000259" key="1">
    <source>
        <dbReference type="PROSITE" id="PS51388"/>
    </source>
</evidence>
<dbReference type="InterPro" id="IPR020850">
    <property type="entry name" value="GED_dom"/>
</dbReference>
<dbReference type="GO" id="GO:0005525">
    <property type="term" value="F:GTP binding"/>
    <property type="evidence" value="ECO:0007669"/>
    <property type="project" value="InterPro"/>
</dbReference>